<evidence type="ECO:0000313" key="1">
    <source>
        <dbReference type="EMBL" id="KAB6030272.1"/>
    </source>
</evidence>
<comment type="caution">
    <text evidence="1">The sequence shown here is derived from an EMBL/GenBank/DDBJ whole genome shotgun (WGS) entry which is preliminary data.</text>
</comment>
<dbReference type="EMBL" id="WDFR01000002">
    <property type="protein sequence ID" value="KAB6030272.1"/>
    <property type="molecule type" value="Genomic_DNA"/>
</dbReference>
<name>A0A6A2R4J3_BIFAD</name>
<protein>
    <submittedName>
        <fullName evidence="1">Uncharacterized protein</fullName>
    </submittedName>
</protein>
<evidence type="ECO:0000313" key="2">
    <source>
        <dbReference type="Proteomes" id="UP000470926"/>
    </source>
</evidence>
<organism evidence="1 2">
    <name type="scientific">Bifidobacterium adolescentis</name>
    <dbReference type="NCBI Taxonomy" id="1680"/>
    <lineage>
        <taxon>Bacteria</taxon>
        <taxon>Bacillati</taxon>
        <taxon>Actinomycetota</taxon>
        <taxon>Actinomycetes</taxon>
        <taxon>Bifidobacteriales</taxon>
        <taxon>Bifidobacteriaceae</taxon>
        <taxon>Bifidobacterium</taxon>
    </lineage>
</organism>
<dbReference type="Proteomes" id="UP000470926">
    <property type="component" value="Unassembled WGS sequence"/>
</dbReference>
<reference evidence="1 2" key="1">
    <citation type="journal article" date="2019" name="Nat. Med.">
        <title>A library of human gut bacterial isolates paired with longitudinal multiomics data enables mechanistic microbiome research.</title>
        <authorList>
            <person name="Poyet M."/>
            <person name="Groussin M."/>
            <person name="Gibbons S.M."/>
            <person name="Avila-Pacheco J."/>
            <person name="Jiang X."/>
            <person name="Kearney S.M."/>
            <person name="Perrotta A.R."/>
            <person name="Berdy B."/>
            <person name="Zhao S."/>
            <person name="Lieberman T.D."/>
            <person name="Swanson P.K."/>
            <person name="Smith M."/>
            <person name="Roesemann S."/>
            <person name="Alexander J.E."/>
            <person name="Rich S.A."/>
            <person name="Livny J."/>
            <person name="Vlamakis H."/>
            <person name="Clish C."/>
            <person name="Bullock K."/>
            <person name="Deik A."/>
            <person name="Scott J."/>
            <person name="Pierce K.A."/>
            <person name="Xavier R.J."/>
            <person name="Alm E.J."/>
        </authorList>
    </citation>
    <scope>NUCLEOTIDE SEQUENCE [LARGE SCALE GENOMIC DNA]</scope>
    <source>
        <strain evidence="1 2">BIOML-A26</strain>
    </source>
</reference>
<proteinExistence type="predicted"/>
<dbReference type="AlphaFoldDB" id="A0A6A2R4J3"/>
<accession>A0A6A2R4J3</accession>
<sequence>MDWMRGFLAFPHGIMHASERRISYALRSENGRNSEHGTFSATIGRIMARVVPARAAQVEERPTATAAISNSRCAASTKARIHHGRAIL</sequence>
<gene>
    <name evidence="1" type="ORF">GA542_05340</name>
</gene>